<organism evidence="1 2">
    <name type="scientific">Vitis vinifera</name>
    <name type="common">Grape</name>
    <dbReference type="NCBI Taxonomy" id="29760"/>
    <lineage>
        <taxon>Eukaryota</taxon>
        <taxon>Viridiplantae</taxon>
        <taxon>Streptophyta</taxon>
        <taxon>Embryophyta</taxon>
        <taxon>Tracheophyta</taxon>
        <taxon>Spermatophyta</taxon>
        <taxon>Magnoliopsida</taxon>
        <taxon>eudicotyledons</taxon>
        <taxon>Gunneridae</taxon>
        <taxon>Pentapetalae</taxon>
        <taxon>rosids</taxon>
        <taxon>Vitales</taxon>
        <taxon>Vitaceae</taxon>
        <taxon>Viteae</taxon>
        <taxon>Vitis</taxon>
    </lineage>
</organism>
<gene>
    <name evidence="1" type="ORF">CK203_032529</name>
</gene>
<dbReference type="AlphaFoldDB" id="A0A438I6F4"/>
<accession>A0A438I6F4</accession>
<comment type="caution">
    <text evidence="1">The sequence shown here is derived from an EMBL/GenBank/DDBJ whole genome shotgun (WGS) entry which is preliminary data.</text>
</comment>
<evidence type="ECO:0000313" key="2">
    <source>
        <dbReference type="Proteomes" id="UP000288805"/>
    </source>
</evidence>
<protein>
    <recommendedName>
        <fullName evidence="3">Transmembrane protein</fullName>
    </recommendedName>
</protein>
<dbReference type="PANTHER" id="PTHR36020">
    <property type="entry name" value="TRANSMEMBRANE PROTEIN"/>
    <property type="match status" value="1"/>
</dbReference>
<dbReference type="EMBL" id="QGNW01000138">
    <property type="protein sequence ID" value="RVW92288.1"/>
    <property type="molecule type" value="Genomic_DNA"/>
</dbReference>
<name>A0A438I6F4_VITVI</name>
<dbReference type="PANTHER" id="PTHR36020:SF1">
    <property type="entry name" value="TRANSMEMBRANE PROTEIN"/>
    <property type="match status" value="1"/>
</dbReference>
<dbReference type="Proteomes" id="UP000288805">
    <property type="component" value="Unassembled WGS sequence"/>
</dbReference>
<reference evidence="1 2" key="1">
    <citation type="journal article" date="2018" name="PLoS Genet.">
        <title>Population sequencing reveals clonal diversity and ancestral inbreeding in the grapevine cultivar Chardonnay.</title>
        <authorList>
            <person name="Roach M.J."/>
            <person name="Johnson D.L."/>
            <person name="Bohlmann J."/>
            <person name="van Vuuren H.J."/>
            <person name="Jones S.J."/>
            <person name="Pretorius I.S."/>
            <person name="Schmidt S.A."/>
            <person name="Borneman A.R."/>
        </authorList>
    </citation>
    <scope>NUCLEOTIDE SEQUENCE [LARGE SCALE GENOMIC DNA]</scope>
    <source>
        <strain evidence="2">cv. Chardonnay</strain>
        <tissue evidence="1">Leaf</tissue>
    </source>
</reference>
<proteinExistence type="predicted"/>
<evidence type="ECO:0000313" key="1">
    <source>
        <dbReference type="EMBL" id="RVW92288.1"/>
    </source>
</evidence>
<sequence length="765" mass="82480">MGLALLYENLQKLWPFSALKFDDLKASDALVRKLPIPEHTKQFVFAVRDPESQSVIYILCAQNLSERSASDADHLIRAIGPDAVVAQVGQSVVADVQHEEGQLENGINDPVPTSSFAVIKRCFIDKINKEKYENVAGSLVLREVFGIGFHGHFLAAKRAAEEVGSSFLLVESPIVGSLSNDSASPESGNKFQGLALGQSSLVSQKVGNVASVGSKRFCVTDEAGSRMVKLLSSYLNSSVLKLTSSSSVSDVGLGDFVPRCDYEAPPFAQSVYPLLEDLHNIFSDLPSIGRALAQAQKMLSDVNRGEIVDTKLLSEIYTFRIAVEGLRIALNNAARLPINKLSSTNLDEIEFSDLPVEDKSYALFAQVLRSQTKKFKTIVAVVDASGLSGLRKHWNTPVPLEVKDLVGQLVTSCEGDEDTSNHTDRRRLLTDKPVVAVGAGATAVLGASSFSKVLPVSTFMKAVSFKVPASFKLILTQTQKAVAIGLGKTVGPTKVVVPGIASSGTKTTSVLKAAASAEKIRAVAHSMIASAEKTSFSAMRTSFYEIMRKRNIRAVGFLPWATFGCSIATCSGLLMYGDGIECAVESVPAAPSIASLGRGIRSLHQASQAVMQTDSNKIQKSIESLMYRLKKVKGKLPGMSTLSMVKDFVDKNQASGIGSYDLAFAYPWKVFNGQEEAEIELGADSKCAPEDEGKKLKVKGNEEMAVLCMCKCGLYLGWAWVRESRKSHKYEELSATSMPVKKFEVQAANLCLTTGKGVPYPPGQF</sequence>
<evidence type="ECO:0008006" key="3">
    <source>
        <dbReference type="Google" id="ProtNLM"/>
    </source>
</evidence>